<proteinExistence type="predicted"/>
<organism evidence="2 3">
    <name type="scientific">Trichoglossum hirsutum</name>
    <dbReference type="NCBI Taxonomy" id="265104"/>
    <lineage>
        <taxon>Eukaryota</taxon>
        <taxon>Fungi</taxon>
        <taxon>Dikarya</taxon>
        <taxon>Ascomycota</taxon>
        <taxon>Pezizomycotina</taxon>
        <taxon>Geoglossomycetes</taxon>
        <taxon>Geoglossales</taxon>
        <taxon>Geoglossaceae</taxon>
        <taxon>Trichoglossum</taxon>
    </lineage>
</organism>
<evidence type="ECO:0000313" key="2">
    <source>
        <dbReference type="EMBL" id="KAH0563495.1"/>
    </source>
</evidence>
<dbReference type="AlphaFoldDB" id="A0A9P8LFW5"/>
<sequence>MADLVNPQQSVGDGEGTSTLTYCSPVLGLNYDTEYPQQNSIPPSGVDPEWLSSHEGKDDPQKFDFGLEALMEQRFKELLQEAHNKVISDIAPLIKRMNESVMYWRNKLVEERSAHADCDKKSVTTEMSLRSSYLELVMENRQLREIAKIHGYAIPGGRQEREYYPQFEQGNNYATNDSRGTKRRMELDIGEEHGVKLCKLMEPLRPLESVTEAE</sequence>
<protein>
    <submittedName>
        <fullName evidence="2">Uncharacterized protein</fullName>
    </submittedName>
</protein>
<dbReference type="Proteomes" id="UP000750711">
    <property type="component" value="Unassembled WGS sequence"/>
</dbReference>
<evidence type="ECO:0000313" key="3">
    <source>
        <dbReference type="Proteomes" id="UP000750711"/>
    </source>
</evidence>
<comment type="caution">
    <text evidence="2">The sequence shown here is derived from an EMBL/GenBank/DDBJ whole genome shotgun (WGS) entry which is preliminary data.</text>
</comment>
<keyword evidence="3" id="KW-1185">Reference proteome</keyword>
<dbReference type="EMBL" id="JAGHQM010000195">
    <property type="protein sequence ID" value="KAH0563495.1"/>
    <property type="molecule type" value="Genomic_DNA"/>
</dbReference>
<evidence type="ECO:0000256" key="1">
    <source>
        <dbReference type="SAM" id="MobiDB-lite"/>
    </source>
</evidence>
<reference evidence="2" key="1">
    <citation type="submission" date="2021-03" db="EMBL/GenBank/DDBJ databases">
        <title>Comparative genomics and phylogenomic investigation of the class Geoglossomycetes provide insights into ecological specialization and systematics.</title>
        <authorList>
            <person name="Melie T."/>
            <person name="Pirro S."/>
            <person name="Miller A.N."/>
            <person name="Quandt A."/>
        </authorList>
    </citation>
    <scope>NUCLEOTIDE SEQUENCE</scope>
    <source>
        <strain evidence="2">CAQ_001_2017</strain>
    </source>
</reference>
<name>A0A9P8LFW5_9PEZI</name>
<feature type="region of interest" description="Disordered" evidence="1">
    <location>
        <begin position="34"/>
        <end position="58"/>
    </location>
</feature>
<accession>A0A9P8LFW5</accession>
<gene>
    <name evidence="2" type="ORF">GP486_001939</name>
</gene>